<protein>
    <submittedName>
        <fullName evidence="1">Uncharacterized protein</fullName>
    </submittedName>
</protein>
<dbReference type="Proteomes" id="UP000030512">
    <property type="component" value="Chromosome"/>
</dbReference>
<accession>A0A140E6C4</accession>
<dbReference type="OrthoDB" id="9946561at2"/>
<reference evidence="1 2" key="1">
    <citation type="journal article" date="2015" name="Environ. Microbiol.">
        <title>Methane oxidation coupled to nitrate reduction under hypoxia by the Gammaproteobacterium Methylomonas denitrificans, sp. nov. type strain FJG1.</title>
        <authorList>
            <person name="Kits K.D."/>
            <person name="Klotz M.G."/>
            <person name="Stein L.Y."/>
        </authorList>
    </citation>
    <scope>NUCLEOTIDE SEQUENCE [LARGE SCALE GENOMIC DNA]</scope>
    <source>
        <strain evidence="1 2">FJG1</strain>
    </source>
</reference>
<dbReference type="EMBL" id="CP014476">
    <property type="protein sequence ID" value="AMK78948.1"/>
    <property type="molecule type" value="Genomic_DNA"/>
</dbReference>
<dbReference type="KEGG" id="mdn:JT25_021080"/>
<keyword evidence="2" id="KW-1185">Reference proteome</keyword>
<evidence type="ECO:0000313" key="2">
    <source>
        <dbReference type="Proteomes" id="UP000030512"/>
    </source>
</evidence>
<sequence>MALCASLIPLPARQLGLIARLGKLARKVKSFATIAKYLVHELNPVGRKPFCLAGESICLARKAFRFSRQLGRLACKVKSFATIAKDRVRELKCFERSVIRRIG</sequence>
<dbReference type="AlphaFoldDB" id="A0A140E6C4"/>
<organism evidence="1 2">
    <name type="scientific">Methylomonas denitrificans</name>
    <dbReference type="NCBI Taxonomy" id="1538553"/>
    <lineage>
        <taxon>Bacteria</taxon>
        <taxon>Pseudomonadati</taxon>
        <taxon>Pseudomonadota</taxon>
        <taxon>Gammaproteobacteria</taxon>
        <taxon>Methylococcales</taxon>
        <taxon>Methylococcaceae</taxon>
        <taxon>Methylomonas</taxon>
    </lineage>
</organism>
<proteinExistence type="predicted"/>
<evidence type="ECO:0000313" key="1">
    <source>
        <dbReference type="EMBL" id="AMK78948.1"/>
    </source>
</evidence>
<dbReference type="RefSeq" id="WP_062329583.1">
    <property type="nucleotide sequence ID" value="NZ_CP014476.1"/>
</dbReference>
<name>A0A140E6C4_9GAMM</name>
<gene>
    <name evidence="1" type="ORF">JT25_021080</name>
</gene>